<dbReference type="AlphaFoldDB" id="A0A540KH56"/>
<keyword evidence="3" id="KW-1185">Reference proteome</keyword>
<evidence type="ECO:0000313" key="3">
    <source>
        <dbReference type="Proteomes" id="UP000315295"/>
    </source>
</evidence>
<evidence type="ECO:0000313" key="2">
    <source>
        <dbReference type="EMBL" id="TQD73500.1"/>
    </source>
</evidence>
<sequence>MVLAGVCATVVLDGCGCGGLCTRGEETRTGKKEKVRGIGEGGNTGKWGVCVSVCSGNKTCREEMGGELEMNEERNEGEGSGLCVCVWKWKWGVSVRVWKGKKY</sequence>
<dbReference type="EMBL" id="VIEB01001281">
    <property type="protein sequence ID" value="TQD73500.1"/>
    <property type="molecule type" value="Genomic_DNA"/>
</dbReference>
<feature type="chain" id="PRO_5022069000" evidence="1">
    <location>
        <begin position="18"/>
        <end position="103"/>
    </location>
</feature>
<protein>
    <submittedName>
        <fullName evidence="2">Uncharacterized protein</fullName>
    </submittedName>
</protein>
<organism evidence="2 3">
    <name type="scientific">Malus baccata</name>
    <name type="common">Siberian crab apple</name>
    <name type="synonym">Pyrus baccata</name>
    <dbReference type="NCBI Taxonomy" id="106549"/>
    <lineage>
        <taxon>Eukaryota</taxon>
        <taxon>Viridiplantae</taxon>
        <taxon>Streptophyta</taxon>
        <taxon>Embryophyta</taxon>
        <taxon>Tracheophyta</taxon>
        <taxon>Spermatophyta</taxon>
        <taxon>Magnoliopsida</taxon>
        <taxon>eudicotyledons</taxon>
        <taxon>Gunneridae</taxon>
        <taxon>Pentapetalae</taxon>
        <taxon>rosids</taxon>
        <taxon>fabids</taxon>
        <taxon>Rosales</taxon>
        <taxon>Rosaceae</taxon>
        <taxon>Amygdaloideae</taxon>
        <taxon>Maleae</taxon>
        <taxon>Malus</taxon>
    </lineage>
</organism>
<proteinExistence type="predicted"/>
<accession>A0A540KH56</accession>
<feature type="signal peptide" evidence="1">
    <location>
        <begin position="1"/>
        <end position="17"/>
    </location>
</feature>
<comment type="caution">
    <text evidence="2">The sequence shown here is derived from an EMBL/GenBank/DDBJ whole genome shotgun (WGS) entry which is preliminary data.</text>
</comment>
<name>A0A540KH56_MALBA</name>
<dbReference type="Proteomes" id="UP000315295">
    <property type="component" value="Unassembled WGS sequence"/>
</dbReference>
<keyword evidence="1" id="KW-0732">Signal</keyword>
<gene>
    <name evidence="2" type="ORF">C1H46_040971</name>
</gene>
<reference evidence="2 3" key="1">
    <citation type="journal article" date="2019" name="G3 (Bethesda)">
        <title>Sequencing of a Wild Apple (Malus baccata) Genome Unravels the Differences Between Cultivated and Wild Apple Species Regarding Disease Resistance and Cold Tolerance.</title>
        <authorList>
            <person name="Chen X."/>
        </authorList>
    </citation>
    <scope>NUCLEOTIDE SEQUENCE [LARGE SCALE GENOMIC DNA]</scope>
    <source>
        <strain evidence="3">cv. Shandingzi</strain>
        <tissue evidence="2">Leaves</tissue>
    </source>
</reference>
<evidence type="ECO:0000256" key="1">
    <source>
        <dbReference type="SAM" id="SignalP"/>
    </source>
</evidence>